<evidence type="ECO:0000256" key="2">
    <source>
        <dbReference type="ARBA" id="ARBA00023125"/>
    </source>
</evidence>
<dbReference type="InterPro" id="IPR036388">
    <property type="entry name" value="WH-like_DNA-bd_sf"/>
</dbReference>
<evidence type="ECO:0000256" key="1">
    <source>
        <dbReference type="ARBA" id="ARBA00023015"/>
    </source>
</evidence>
<protein>
    <submittedName>
        <fullName evidence="5">GntR family transcriptional regulator</fullName>
    </submittedName>
</protein>
<dbReference type="Gene3D" id="3.40.1410.10">
    <property type="entry name" value="Chorismate lyase-like"/>
    <property type="match status" value="1"/>
</dbReference>
<reference evidence="5 6" key="1">
    <citation type="submission" date="2018-08" db="EMBL/GenBank/DDBJ databases">
        <title>A genome reference for cultivated species of the human gut microbiota.</title>
        <authorList>
            <person name="Zou Y."/>
            <person name="Xue W."/>
            <person name="Luo G."/>
        </authorList>
    </citation>
    <scope>NUCLEOTIDE SEQUENCE [LARGE SCALE GENOMIC DNA]</scope>
    <source>
        <strain evidence="5 6">AF04-15</strain>
    </source>
</reference>
<dbReference type="CDD" id="cd07377">
    <property type="entry name" value="WHTH_GntR"/>
    <property type="match status" value="1"/>
</dbReference>
<dbReference type="Gene3D" id="1.10.10.10">
    <property type="entry name" value="Winged helix-like DNA-binding domain superfamily/Winged helix DNA-binding domain"/>
    <property type="match status" value="1"/>
</dbReference>
<dbReference type="SMART" id="SM00345">
    <property type="entry name" value="HTH_GNTR"/>
    <property type="match status" value="1"/>
</dbReference>
<dbReference type="InterPro" id="IPR011663">
    <property type="entry name" value="UTRA"/>
</dbReference>
<dbReference type="Pfam" id="PF07702">
    <property type="entry name" value="UTRA"/>
    <property type="match status" value="1"/>
</dbReference>
<sequence length="253" mass="29924">MITTDYYINQLSGKKGEVRMSIPKYQQIKQNLLYEINNGKFLPGDKFYSEAELKRKYNVSGITAIKALQCLTNEGYLVRYQGKGTYVSKAKRGKIVKFSDIEKYKDGAERTEVLEIRRMKDPRIAAQLELEPEEEFYHIKRLRLVDDKPIFVQNSYVITEFIREEDAKDKEKFTSIYGKLRQDFGIDLYQADSKEITEIVFPAPEEESRLLELEGREPSAFIRRYTYLFDGRTIEYIEGYKRWDYFSIEIEPI</sequence>
<accession>A0A413FAJ3</accession>
<evidence type="ECO:0000259" key="4">
    <source>
        <dbReference type="PROSITE" id="PS50949"/>
    </source>
</evidence>
<dbReference type="Proteomes" id="UP000283880">
    <property type="component" value="Unassembled WGS sequence"/>
</dbReference>
<dbReference type="InterPro" id="IPR028978">
    <property type="entry name" value="Chorismate_lyase_/UTRA_dom_sf"/>
</dbReference>
<dbReference type="GO" id="GO:0003677">
    <property type="term" value="F:DNA binding"/>
    <property type="evidence" value="ECO:0007669"/>
    <property type="project" value="UniProtKB-KW"/>
</dbReference>
<evidence type="ECO:0000313" key="6">
    <source>
        <dbReference type="Proteomes" id="UP000283880"/>
    </source>
</evidence>
<dbReference type="InterPro" id="IPR036390">
    <property type="entry name" value="WH_DNA-bd_sf"/>
</dbReference>
<keyword evidence="3" id="KW-0804">Transcription</keyword>
<dbReference type="PANTHER" id="PTHR44846">
    <property type="entry name" value="MANNOSYL-D-GLYCERATE TRANSPORT/METABOLISM SYSTEM REPRESSOR MNGR-RELATED"/>
    <property type="match status" value="1"/>
</dbReference>
<dbReference type="InterPro" id="IPR050679">
    <property type="entry name" value="Bact_HTH_transcr_reg"/>
</dbReference>
<dbReference type="OrthoDB" id="1648691at2"/>
<dbReference type="EMBL" id="QSBM01000018">
    <property type="protein sequence ID" value="RGX25782.1"/>
    <property type="molecule type" value="Genomic_DNA"/>
</dbReference>
<feature type="domain" description="HTH gntR-type" evidence="4">
    <location>
        <begin position="22"/>
        <end position="90"/>
    </location>
</feature>
<name>A0A413FAJ3_9FIRM</name>
<dbReference type="GO" id="GO:0003700">
    <property type="term" value="F:DNA-binding transcription factor activity"/>
    <property type="evidence" value="ECO:0007669"/>
    <property type="project" value="InterPro"/>
</dbReference>
<dbReference type="GO" id="GO:0045892">
    <property type="term" value="P:negative regulation of DNA-templated transcription"/>
    <property type="evidence" value="ECO:0007669"/>
    <property type="project" value="TreeGrafter"/>
</dbReference>
<dbReference type="Pfam" id="PF00392">
    <property type="entry name" value="GntR"/>
    <property type="match status" value="1"/>
</dbReference>
<keyword evidence="2" id="KW-0238">DNA-binding</keyword>
<organism evidence="5 6">
    <name type="scientific">Enterocloster asparagiformis</name>
    <dbReference type="NCBI Taxonomy" id="333367"/>
    <lineage>
        <taxon>Bacteria</taxon>
        <taxon>Bacillati</taxon>
        <taxon>Bacillota</taxon>
        <taxon>Clostridia</taxon>
        <taxon>Lachnospirales</taxon>
        <taxon>Lachnospiraceae</taxon>
        <taxon>Enterocloster</taxon>
    </lineage>
</organism>
<dbReference type="AlphaFoldDB" id="A0A413FAJ3"/>
<dbReference type="PROSITE" id="PS50949">
    <property type="entry name" value="HTH_GNTR"/>
    <property type="match status" value="1"/>
</dbReference>
<dbReference type="SUPFAM" id="SSF64288">
    <property type="entry name" value="Chorismate lyase-like"/>
    <property type="match status" value="1"/>
</dbReference>
<proteinExistence type="predicted"/>
<dbReference type="InterPro" id="IPR000524">
    <property type="entry name" value="Tscrpt_reg_HTH_GntR"/>
</dbReference>
<dbReference type="SUPFAM" id="SSF46785">
    <property type="entry name" value="Winged helix' DNA-binding domain"/>
    <property type="match status" value="1"/>
</dbReference>
<keyword evidence="1" id="KW-0805">Transcription regulation</keyword>
<dbReference type="SMART" id="SM00866">
    <property type="entry name" value="UTRA"/>
    <property type="match status" value="1"/>
</dbReference>
<dbReference type="PANTHER" id="PTHR44846:SF17">
    <property type="entry name" value="GNTR-FAMILY TRANSCRIPTIONAL REGULATOR"/>
    <property type="match status" value="1"/>
</dbReference>
<evidence type="ECO:0000256" key="3">
    <source>
        <dbReference type="ARBA" id="ARBA00023163"/>
    </source>
</evidence>
<gene>
    <name evidence="5" type="ORF">DWV29_20580</name>
</gene>
<evidence type="ECO:0000313" key="5">
    <source>
        <dbReference type="EMBL" id="RGX25782.1"/>
    </source>
</evidence>
<comment type="caution">
    <text evidence="5">The sequence shown here is derived from an EMBL/GenBank/DDBJ whole genome shotgun (WGS) entry which is preliminary data.</text>
</comment>